<evidence type="ECO:0008006" key="3">
    <source>
        <dbReference type="Google" id="ProtNLM"/>
    </source>
</evidence>
<name>A0A261XUN3_9FUNG</name>
<dbReference type="PANTHER" id="PTHR36978">
    <property type="entry name" value="P-LOOP CONTAINING NUCLEOTIDE TRIPHOSPHATE HYDROLASE"/>
    <property type="match status" value="1"/>
</dbReference>
<dbReference type="EMBL" id="MVBO01000211">
    <property type="protein sequence ID" value="OZJ01954.1"/>
    <property type="molecule type" value="Genomic_DNA"/>
</dbReference>
<reference evidence="1 2" key="1">
    <citation type="journal article" date="2017" name="Mycologia">
        <title>Bifiguratus adelaidae, gen. et sp. nov., a new member of Mucoromycotina in endophytic and soil-dwelling habitats.</title>
        <authorList>
            <person name="Torres-Cruz T.J."/>
            <person name="Billingsley Tobias T.L."/>
            <person name="Almatruk M."/>
            <person name="Hesse C."/>
            <person name="Kuske C.R."/>
            <person name="Desiro A."/>
            <person name="Benucci G.M."/>
            <person name="Bonito G."/>
            <person name="Stajich J.E."/>
            <person name="Dunlap C."/>
            <person name="Arnold A.E."/>
            <person name="Porras-Alfaro A."/>
        </authorList>
    </citation>
    <scope>NUCLEOTIDE SEQUENCE [LARGE SCALE GENOMIC DNA]</scope>
    <source>
        <strain evidence="1 2">AZ0501</strain>
    </source>
</reference>
<organism evidence="1 2">
    <name type="scientific">Bifiguratus adelaidae</name>
    <dbReference type="NCBI Taxonomy" id="1938954"/>
    <lineage>
        <taxon>Eukaryota</taxon>
        <taxon>Fungi</taxon>
        <taxon>Fungi incertae sedis</taxon>
        <taxon>Mucoromycota</taxon>
        <taxon>Mucoromycotina</taxon>
        <taxon>Endogonomycetes</taxon>
        <taxon>Endogonales</taxon>
        <taxon>Endogonales incertae sedis</taxon>
        <taxon>Bifiguratus</taxon>
    </lineage>
</organism>
<protein>
    <recommendedName>
        <fullName evidence="3">Sulfotransferase family protein</fullName>
    </recommendedName>
</protein>
<proteinExistence type="predicted"/>
<gene>
    <name evidence="1" type="ORF">BZG36_05246</name>
</gene>
<dbReference type="Pfam" id="PF17784">
    <property type="entry name" value="Sulfotransfer_4"/>
    <property type="match status" value="1"/>
</dbReference>
<dbReference type="InterPro" id="IPR027417">
    <property type="entry name" value="P-loop_NTPase"/>
</dbReference>
<dbReference type="InterPro" id="IPR040632">
    <property type="entry name" value="Sulfotransfer_4"/>
</dbReference>
<feature type="non-terminal residue" evidence="1">
    <location>
        <position position="143"/>
    </location>
</feature>
<evidence type="ECO:0000313" key="1">
    <source>
        <dbReference type="EMBL" id="OZJ01954.1"/>
    </source>
</evidence>
<dbReference type="PANTHER" id="PTHR36978:SF4">
    <property type="entry name" value="P-LOOP CONTAINING NUCLEOSIDE TRIPHOSPHATE HYDROLASE PROTEIN"/>
    <property type="match status" value="1"/>
</dbReference>
<accession>A0A261XUN3</accession>
<dbReference type="Proteomes" id="UP000242875">
    <property type="component" value="Unassembled WGS sequence"/>
</dbReference>
<comment type="caution">
    <text evidence="1">The sequence shown here is derived from an EMBL/GenBank/DDBJ whole genome shotgun (WGS) entry which is preliminary data.</text>
</comment>
<evidence type="ECO:0000313" key="2">
    <source>
        <dbReference type="Proteomes" id="UP000242875"/>
    </source>
</evidence>
<sequence>MTIKVINTGFSRTGRNSIKEALEILGFPCFHMLGSKFPRQIGVAHFGLMSWIAKTGDYEAYFEELQATIDWPSLTPYKELITLYPEAKVIHSLRPWPPMSFSVRERVRNHRKMVDQLIWEHDFDGRFEEKDYAISKMHEHLQI</sequence>
<dbReference type="Gene3D" id="3.40.50.300">
    <property type="entry name" value="P-loop containing nucleotide triphosphate hydrolases"/>
    <property type="match status" value="1"/>
</dbReference>
<dbReference type="AlphaFoldDB" id="A0A261XUN3"/>
<keyword evidence="2" id="KW-1185">Reference proteome</keyword>
<dbReference type="OrthoDB" id="408152at2759"/>